<reference evidence="1" key="1">
    <citation type="journal article" date="2014" name="Front. Microbiol.">
        <title>High frequency of phylogenetically diverse reductive dehalogenase-homologous genes in deep subseafloor sedimentary metagenomes.</title>
        <authorList>
            <person name="Kawai M."/>
            <person name="Futagami T."/>
            <person name="Toyoda A."/>
            <person name="Takaki Y."/>
            <person name="Nishi S."/>
            <person name="Hori S."/>
            <person name="Arai W."/>
            <person name="Tsubouchi T."/>
            <person name="Morono Y."/>
            <person name="Uchiyama I."/>
            <person name="Ito T."/>
            <person name="Fujiyama A."/>
            <person name="Inagaki F."/>
            <person name="Takami H."/>
        </authorList>
    </citation>
    <scope>NUCLEOTIDE SEQUENCE</scope>
    <source>
        <strain evidence="1">Expedition CK06-06</strain>
    </source>
</reference>
<gene>
    <name evidence="1" type="ORF">S01H4_08142</name>
</gene>
<accession>X0ZDI9</accession>
<comment type="caution">
    <text evidence="1">The sequence shown here is derived from an EMBL/GenBank/DDBJ whole genome shotgun (WGS) entry which is preliminary data.</text>
</comment>
<proteinExistence type="predicted"/>
<feature type="non-terminal residue" evidence="1">
    <location>
        <position position="1"/>
    </location>
</feature>
<protein>
    <submittedName>
        <fullName evidence="1">Uncharacterized protein</fullName>
    </submittedName>
</protein>
<evidence type="ECO:0000313" key="1">
    <source>
        <dbReference type="EMBL" id="GAG67354.1"/>
    </source>
</evidence>
<dbReference type="EMBL" id="BART01002756">
    <property type="protein sequence ID" value="GAG67354.1"/>
    <property type="molecule type" value="Genomic_DNA"/>
</dbReference>
<organism evidence="1">
    <name type="scientific">marine sediment metagenome</name>
    <dbReference type="NCBI Taxonomy" id="412755"/>
    <lineage>
        <taxon>unclassified sequences</taxon>
        <taxon>metagenomes</taxon>
        <taxon>ecological metagenomes</taxon>
    </lineage>
</organism>
<name>X0ZDI9_9ZZZZ</name>
<dbReference type="AlphaFoldDB" id="X0ZDI9"/>
<sequence>STSKFPFGSSIRRIETGFVWSARLPSAHLSELLSFVWKFTKSHEILIIDYKHSQVYGLWAETFDSEKNTWRTDKEFCLDKPLGSIGLKA</sequence>